<dbReference type="PATRIC" id="fig|993516.3.peg.645"/>
<dbReference type="AlphaFoldDB" id="L7CPC2"/>
<dbReference type="EMBL" id="AMWG01000011">
    <property type="protein sequence ID" value="ELP35462.1"/>
    <property type="molecule type" value="Genomic_DNA"/>
</dbReference>
<evidence type="ECO:0000313" key="1">
    <source>
        <dbReference type="EMBL" id="ELP35462.1"/>
    </source>
</evidence>
<reference evidence="1 2" key="1">
    <citation type="journal article" date="2013" name="Mar. Genomics">
        <title>Expression of sulfatases in Rhodopirellula baltica and the diversity of sulfatases in the genus Rhodopirellula.</title>
        <authorList>
            <person name="Wegner C.E."/>
            <person name="Richter-Heitmann T."/>
            <person name="Klindworth A."/>
            <person name="Klockow C."/>
            <person name="Richter M."/>
            <person name="Achstetter T."/>
            <person name="Glockner F.O."/>
            <person name="Harder J."/>
        </authorList>
    </citation>
    <scope>NUCLEOTIDE SEQUENCE [LARGE SCALE GENOMIC DNA]</scope>
    <source>
        <strain evidence="1 2">SWK14</strain>
    </source>
</reference>
<dbReference type="Proteomes" id="UP000010959">
    <property type="component" value="Unassembled WGS sequence"/>
</dbReference>
<protein>
    <submittedName>
        <fullName evidence="1">Uncharacterized protein</fullName>
    </submittedName>
</protein>
<name>L7CPC2_RHOBT</name>
<sequence length="46" mass="5141">MRLPSIVCEAAIADISAVIVVWNAVTRGRLTHQQVNRRRRQPSIAS</sequence>
<comment type="caution">
    <text evidence="1">The sequence shown here is derived from an EMBL/GenBank/DDBJ whole genome shotgun (WGS) entry which is preliminary data.</text>
</comment>
<evidence type="ECO:0000313" key="2">
    <source>
        <dbReference type="Proteomes" id="UP000010959"/>
    </source>
</evidence>
<accession>L7CPC2</accession>
<proteinExistence type="predicted"/>
<gene>
    <name evidence="1" type="ORF">RBSWK_00595</name>
</gene>
<organism evidence="1 2">
    <name type="scientific">Rhodopirellula baltica SWK14</name>
    <dbReference type="NCBI Taxonomy" id="993516"/>
    <lineage>
        <taxon>Bacteria</taxon>
        <taxon>Pseudomonadati</taxon>
        <taxon>Planctomycetota</taxon>
        <taxon>Planctomycetia</taxon>
        <taxon>Pirellulales</taxon>
        <taxon>Pirellulaceae</taxon>
        <taxon>Rhodopirellula</taxon>
    </lineage>
</organism>